<protein>
    <submittedName>
        <fullName evidence="1">Uncharacterized protein</fullName>
    </submittedName>
</protein>
<sequence>MPSFWLGFVDIRVSCIDELRSCGGVDGDDDDERAMSWSMLVSLREKFGLVGCMMNQMRRASEMREVTNVKIV</sequence>
<proteinExistence type="predicted"/>
<gene>
    <name evidence="1" type="ORF">Scep_025501</name>
</gene>
<accession>A0AAP0HR92</accession>
<evidence type="ECO:0000313" key="2">
    <source>
        <dbReference type="Proteomes" id="UP001419268"/>
    </source>
</evidence>
<keyword evidence="2" id="KW-1185">Reference proteome</keyword>
<dbReference type="AlphaFoldDB" id="A0AAP0HR92"/>
<evidence type="ECO:0000313" key="1">
    <source>
        <dbReference type="EMBL" id="KAK9094032.1"/>
    </source>
</evidence>
<comment type="caution">
    <text evidence="1">The sequence shown here is derived from an EMBL/GenBank/DDBJ whole genome shotgun (WGS) entry which is preliminary data.</text>
</comment>
<dbReference type="Proteomes" id="UP001419268">
    <property type="component" value="Unassembled WGS sequence"/>
</dbReference>
<dbReference type="EMBL" id="JBBNAG010000011">
    <property type="protein sequence ID" value="KAK9094032.1"/>
    <property type="molecule type" value="Genomic_DNA"/>
</dbReference>
<organism evidence="1 2">
    <name type="scientific">Stephania cephalantha</name>
    <dbReference type="NCBI Taxonomy" id="152367"/>
    <lineage>
        <taxon>Eukaryota</taxon>
        <taxon>Viridiplantae</taxon>
        <taxon>Streptophyta</taxon>
        <taxon>Embryophyta</taxon>
        <taxon>Tracheophyta</taxon>
        <taxon>Spermatophyta</taxon>
        <taxon>Magnoliopsida</taxon>
        <taxon>Ranunculales</taxon>
        <taxon>Menispermaceae</taxon>
        <taxon>Menispermoideae</taxon>
        <taxon>Cissampelideae</taxon>
        <taxon>Stephania</taxon>
    </lineage>
</organism>
<reference evidence="1 2" key="1">
    <citation type="submission" date="2024-01" db="EMBL/GenBank/DDBJ databases">
        <title>Genome assemblies of Stephania.</title>
        <authorList>
            <person name="Yang L."/>
        </authorList>
    </citation>
    <scope>NUCLEOTIDE SEQUENCE [LARGE SCALE GENOMIC DNA]</scope>
    <source>
        <strain evidence="1">JXDWG</strain>
        <tissue evidence="1">Leaf</tissue>
    </source>
</reference>
<name>A0AAP0HR92_9MAGN</name>